<feature type="compositionally biased region" description="Low complexity" evidence="1">
    <location>
        <begin position="98"/>
        <end position="114"/>
    </location>
</feature>
<proteinExistence type="predicted"/>
<dbReference type="Ensembl" id="ENSBMST00010021708.1">
    <property type="protein sequence ID" value="ENSBMSP00010019650.1"/>
    <property type="gene ID" value="ENSBMSG00010014321.1"/>
</dbReference>
<accession>A0A8C0I272</accession>
<reference evidence="2" key="1">
    <citation type="submission" date="2023-09" db="UniProtKB">
        <authorList>
            <consortium name="Ensembl"/>
        </authorList>
    </citation>
    <scope>IDENTIFICATION</scope>
</reference>
<sequence length="154" mass="16099">VHKCARWTPWARIRGTSPDPIPCSPQCASRRLPHRQTGVEQQRPEASHGVPASQARQRRPLLHQPGQPRAGALADLGARVLELRERTSVKERAERTRGGAAAGARGVAGGLRARPSPRPSPRGPASPRLTFSSSSAAGPSSSSGSVPFAAAASA</sequence>
<feature type="compositionally biased region" description="Basic and acidic residues" evidence="1">
    <location>
        <begin position="81"/>
        <end position="97"/>
    </location>
</feature>
<name>A0A8C0I272_BALMU</name>
<feature type="compositionally biased region" description="Low complexity" evidence="1">
    <location>
        <begin position="125"/>
        <end position="154"/>
    </location>
</feature>
<feature type="region of interest" description="Disordered" evidence="1">
    <location>
        <begin position="12"/>
        <end position="154"/>
    </location>
</feature>
<dbReference type="AlphaFoldDB" id="A0A8C0I272"/>
<dbReference type="OMA" id="WTPWARI"/>
<evidence type="ECO:0000313" key="2">
    <source>
        <dbReference type="Ensembl" id="ENSBMSP00010019650.1"/>
    </source>
</evidence>
<protein>
    <submittedName>
        <fullName evidence="2">Uncharacterized protein</fullName>
    </submittedName>
</protein>
<evidence type="ECO:0000256" key="1">
    <source>
        <dbReference type="SAM" id="MobiDB-lite"/>
    </source>
</evidence>
<dbReference type="GeneTree" id="ENSGT00960000190798"/>
<organism evidence="2">
    <name type="scientific">Balaenoptera musculus</name>
    <name type="common">Blue whale</name>
    <dbReference type="NCBI Taxonomy" id="9771"/>
    <lineage>
        <taxon>Eukaryota</taxon>
        <taxon>Metazoa</taxon>
        <taxon>Chordata</taxon>
        <taxon>Craniata</taxon>
        <taxon>Vertebrata</taxon>
        <taxon>Euteleostomi</taxon>
        <taxon>Mammalia</taxon>
        <taxon>Eutheria</taxon>
        <taxon>Laurasiatheria</taxon>
        <taxon>Artiodactyla</taxon>
        <taxon>Whippomorpha</taxon>
        <taxon>Cetacea</taxon>
        <taxon>Mysticeti</taxon>
        <taxon>Balaenopteridae</taxon>
        <taxon>Balaenoptera</taxon>
    </lineage>
</organism>